<keyword evidence="5" id="KW-0732">Signal</keyword>
<dbReference type="InterPro" id="IPR051794">
    <property type="entry name" value="PG_Endopeptidase_C40"/>
</dbReference>
<evidence type="ECO:0000256" key="3">
    <source>
        <dbReference type="ARBA" id="ARBA00022801"/>
    </source>
</evidence>
<dbReference type="Gene3D" id="3.90.1720.10">
    <property type="entry name" value="endopeptidase domain like (from Nostoc punctiforme)"/>
    <property type="match status" value="1"/>
</dbReference>
<dbReference type="GO" id="GO:0008234">
    <property type="term" value="F:cysteine-type peptidase activity"/>
    <property type="evidence" value="ECO:0007669"/>
    <property type="project" value="UniProtKB-KW"/>
</dbReference>
<dbReference type="PROSITE" id="PS51935">
    <property type="entry name" value="NLPC_P60"/>
    <property type="match status" value="1"/>
</dbReference>
<dbReference type="SUPFAM" id="SSF54001">
    <property type="entry name" value="Cysteine proteinases"/>
    <property type="match status" value="1"/>
</dbReference>
<name>A0A173LPY7_9ACTN</name>
<evidence type="ECO:0000256" key="1">
    <source>
        <dbReference type="ARBA" id="ARBA00007074"/>
    </source>
</evidence>
<feature type="chain" id="PRO_5008008822" evidence="5">
    <location>
        <begin position="40"/>
        <end position="184"/>
    </location>
</feature>
<sequence>MGAHSATATASAAVRFRRMAVSGLLVGGAMLTGAGAASAQPAEVTDFVNGLTEQIEQNAGQLEEATGASNGTGQAALSAAETKIGAPYVWGATGPDAFDCSGLTSWAYKQAGVDIPRTSEQQAAAGTPVDIADLQPGDLVTFYEGASHVGIYAGDGQVLNAPSAGQPVSYAPIDSMPIYNAVRF</sequence>
<feature type="signal peptide" evidence="5">
    <location>
        <begin position="1"/>
        <end position="39"/>
    </location>
</feature>
<evidence type="ECO:0000256" key="5">
    <source>
        <dbReference type="SAM" id="SignalP"/>
    </source>
</evidence>
<dbReference type="InterPro" id="IPR000064">
    <property type="entry name" value="NLP_P60_dom"/>
</dbReference>
<keyword evidence="2" id="KW-0645">Protease</keyword>
<dbReference type="EMBL" id="CP015961">
    <property type="protein sequence ID" value="ANI94023.1"/>
    <property type="molecule type" value="Genomic_DNA"/>
</dbReference>
<dbReference type="GO" id="GO:0006508">
    <property type="term" value="P:proteolysis"/>
    <property type="evidence" value="ECO:0007669"/>
    <property type="project" value="UniProtKB-KW"/>
</dbReference>
<dbReference type="KEGG" id="dtm:BJL86_3264"/>
<keyword evidence="8" id="KW-1185">Reference proteome</keyword>
<evidence type="ECO:0000256" key="4">
    <source>
        <dbReference type="ARBA" id="ARBA00022807"/>
    </source>
</evidence>
<feature type="domain" description="NlpC/P60" evidence="6">
    <location>
        <begin position="70"/>
        <end position="184"/>
    </location>
</feature>
<evidence type="ECO:0000256" key="2">
    <source>
        <dbReference type="ARBA" id="ARBA00022670"/>
    </source>
</evidence>
<protein>
    <submittedName>
        <fullName evidence="7">Putative endopeptidase</fullName>
    </submittedName>
</protein>
<evidence type="ECO:0000313" key="7">
    <source>
        <dbReference type="EMBL" id="ANI94023.1"/>
    </source>
</evidence>
<proteinExistence type="inferred from homology"/>
<comment type="similarity">
    <text evidence="1">Belongs to the peptidase C40 family.</text>
</comment>
<dbReference type="AlphaFoldDB" id="A0A173LPY7"/>
<dbReference type="STRING" id="499555.BJL86_3264"/>
<dbReference type="Pfam" id="PF00877">
    <property type="entry name" value="NLPC_P60"/>
    <property type="match status" value="1"/>
</dbReference>
<keyword evidence="4" id="KW-0788">Thiol protease</keyword>
<dbReference type="OrthoDB" id="5177647at2"/>
<accession>A0A173LPY7</accession>
<dbReference type="PANTHER" id="PTHR47359:SF3">
    <property type="entry name" value="NLP_P60 DOMAIN-CONTAINING PROTEIN-RELATED"/>
    <property type="match status" value="1"/>
</dbReference>
<gene>
    <name evidence="7" type="ORF">BJL86_3264</name>
</gene>
<evidence type="ECO:0000313" key="8">
    <source>
        <dbReference type="Proteomes" id="UP000186104"/>
    </source>
</evidence>
<dbReference type="PANTHER" id="PTHR47359">
    <property type="entry name" value="PEPTIDOGLYCAN DL-ENDOPEPTIDASE CWLO"/>
    <property type="match status" value="1"/>
</dbReference>
<dbReference type="RefSeq" id="WP_067476021.1">
    <property type="nucleotide sequence ID" value="NZ_CP015961.1"/>
</dbReference>
<organism evidence="7 8">
    <name type="scientific">Dietzia timorensis</name>
    <dbReference type="NCBI Taxonomy" id="499555"/>
    <lineage>
        <taxon>Bacteria</taxon>
        <taxon>Bacillati</taxon>
        <taxon>Actinomycetota</taxon>
        <taxon>Actinomycetes</taxon>
        <taxon>Mycobacteriales</taxon>
        <taxon>Dietziaceae</taxon>
        <taxon>Dietzia</taxon>
    </lineage>
</organism>
<reference evidence="7 8" key="1">
    <citation type="submission" date="2016-06" db="EMBL/GenBank/DDBJ databases">
        <title>Complete genome sequence of a saline-alkali tolerant type strain Dietzia timorensis ID05-A0528T.</title>
        <authorList>
            <person name="Wu X."/>
        </authorList>
    </citation>
    <scope>NUCLEOTIDE SEQUENCE [LARGE SCALE GENOMIC DNA]</scope>
    <source>
        <strain evidence="7 8">ID05-A0528</strain>
    </source>
</reference>
<evidence type="ECO:0000259" key="6">
    <source>
        <dbReference type="PROSITE" id="PS51935"/>
    </source>
</evidence>
<dbReference type="InterPro" id="IPR038765">
    <property type="entry name" value="Papain-like_cys_pep_sf"/>
</dbReference>
<dbReference type="Proteomes" id="UP000186104">
    <property type="component" value="Chromosome"/>
</dbReference>
<keyword evidence="3" id="KW-0378">Hydrolase</keyword>